<dbReference type="SUPFAM" id="SSF51197">
    <property type="entry name" value="Clavaminate synthase-like"/>
    <property type="match status" value="1"/>
</dbReference>
<sequence>MKQIRVQLEYEATQFAIPNIMGRTAKQFAGAQKFNSGHNRHMDCPSILNLSRHPGIINRMRCILGEDLLLWRTNFFIKEPGGVEIPWHQDSPYWPLEPHIACSAWIAIDPSTKGNGCVQVIPGSHFKKIPHITAPTGMNLATMADPDYYDVKEAIDLEMKPGEIIFFNNYILHHSFSNHSTIRRMGFAIRVIPTLVKILHYDDQNHKLLQVSGKDSLHFNKVAQSDLIDKILQNKFKSYSKKRGNILSQ</sequence>
<protein>
    <recommendedName>
        <fullName evidence="2">Phytanoyl-CoA dioxygenase</fullName>
    </recommendedName>
</protein>
<dbReference type="GO" id="GO:0016491">
    <property type="term" value="F:oxidoreductase activity"/>
    <property type="evidence" value="ECO:0007669"/>
    <property type="project" value="UniProtKB-ARBA"/>
</dbReference>
<name>A0A382FTK0_9ZZZZ</name>
<evidence type="ECO:0008006" key="2">
    <source>
        <dbReference type="Google" id="ProtNLM"/>
    </source>
</evidence>
<accession>A0A382FTK0</accession>
<reference evidence="1" key="1">
    <citation type="submission" date="2018-05" db="EMBL/GenBank/DDBJ databases">
        <authorList>
            <person name="Lanie J.A."/>
            <person name="Ng W.-L."/>
            <person name="Kazmierczak K.M."/>
            <person name="Andrzejewski T.M."/>
            <person name="Davidsen T.M."/>
            <person name="Wayne K.J."/>
            <person name="Tettelin H."/>
            <person name="Glass J.I."/>
            <person name="Rusch D."/>
            <person name="Podicherti R."/>
            <person name="Tsui H.-C.T."/>
            <person name="Winkler M.E."/>
        </authorList>
    </citation>
    <scope>NUCLEOTIDE SEQUENCE</scope>
</reference>
<dbReference type="PANTHER" id="PTHR20883:SF48">
    <property type="entry name" value="ECTOINE DIOXYGENASE"/>
    <property type="match status" value="1"/>
</dbReference>
<proteinExistence type="predicted"/>
<evidence type="ECO:0000313" key="1">
    <source>
        <dbReference type="EMBL" id="SVB66398.1"/>
    </source>
</evidence>
<dbReference type="GO" id="GO:0046872">
    <property type="term" value="F:metal ion binding"/>
    <property type="evidence" value="ECO:0007669"/>
    <property type="project" value="UniProtKB-ARBA"/>
</dbReference>
<organism evidence="1">
    <name type="scientific">marine metagenome</name>
    <dbReference type="NCBI Taxonomy" id="408172"/>
    <lineage>
        <taxon>unclassified sequences</taxon>
        <taxon>metagenomes</taxon>
        <taxon>ecological metagenomes</taxon>
    </lineage>
</organism>
<dbReference type="PANTHER" id="PTHR20883">
    <property type="entry name" value="PHYTANOYL-COA DIOXYGENASE DOMAIN CONTAINING 1"/>
    <property type="match status" value="1"/>
</dbReference>
<dbReference type="InterPro" id="IPR008775">
    <property type="entry name" value="Phytyl_CoA_dOase-like"/>
</dbReference>
<dbReference type="Pfam" id="PF05721">
    <property type="entry name" value="PhyH"/>
    <property type="match status" value="1"/>
</dbReference>
<dbReference type="Gene3D" id="2.60.120.620">
    <property type="entry name" value="q2cbj1_9rhob like domain"/>
    <property type="match status" value="1"/>
</dbReference>
<gene>
    <name evidence="1" type="ORF">METZ01_LOCUS219252</name>
</gene>
<dbReference type="AlphaFoldDB" id="A0A382FTK0"/>
<dbReference type="EMBL" id="UINC01051802">
    <property type="protein sequence ID" value="SVB66398.1"/>
    <property type="molecule type" value="Genomic_DNA"/>
</dbReference>